<evidence type="ECO:0000313" key="2">
    <source>
        <dbReference type="Proteomes" id="UP000481621"/>
    </source>
</evidence>
<proteinExistence type="predicted"/>
<keyword evidence="2" id="KW-1185">Reference proteome</keyword>
<dbReference type="AlphaFoldDB" id="A0A6B3TUP6"/>
<sequence length="104" mass="11766">MKMFMLKSFIITALMFIAVFTGMELANNGIHKMKGYDDPNFQNVVSINERDATILGNKIASHDLEAKKKKLEEISAYNFFSNMGKRLSDSLTDASEKLIKKIVD</sequence>
<evidence type="ECO:0000313" key="1">
    <source>
        <dbReference type="EMBL" id="NEX79731.1"/>
    </source>
</evidence>
<name>A0A6B3TUP6_9BACI</name>
<gene>
    <name evidence="1" type="ORF">G4Z05_12775</name>
</gene>
<dbReference type="Proteomes" id="UP000481621">
    <property type="component" value="Unassembled WGS sequence"/>
</dbReference>
<dbReference type="InterPro" id="IPR020534">
    <property type="entry name" value="Uncharacterised_YqxA"/>
</dbReference>
<accession>A0A6B3TUP6</accession>
<dbReference type="RefSeq" id="WP_163252234.1">
    <property type="nucleotide sequence ID" value="NZ_JAAIUV010000021.1"/>
</dbReference>
<reference evidence="1" key="1">
    <citation type="submission" date="2020-02" db="EMBL/GenBank/DDBJ databases">
        <title>Bacillus sedimentmangrovi sp. nov., isolated from sediment of the mangrove ecosystem.</title>
        <authorList>
            <person name="Liu G."/>
        </authorList>
    </citation>
    <scope>NUCLEOTIDE SEQUENCE [LARGE SCALE GENOMIC DNA]</scope>
    <source>
        <strain evidence="1">SgZ-7</strain>
    </source>
</reference>
<protein>
    <submittedName>
        <fullName evidence="1">DUF3679 domain-containing protein</fullName>
    </submittedName>
</protein>
<organism evidence="1 2">
    <name type="scientific">Neobacillus thermocopriae</name>
    <dbReference type="NCBI Taxonomy" id="1215031"/>
    <lineage>
        <taxon>Bacteria</taxon>
        <taxon>Bacillati</taxon>
        <taxon>Bacillota</taxon>
        <taxon>Bacilli</taxon>
        <taxon>Bacillales</taxon>
        <taxon>Bacillaceae</taxon>
        <taxon>Neobacillus</taxon>
    </lineage>
</organism>
<dbReference type="EMBL" id="JAAIUV010000021">
    <property type="protein sequence ID" value="NEX79731.1"/>
    <property type="molecule type" value="Genomic_DNA"/>
</dbReference>
<comment type="caution">
    <text evidence="1">The sequence shown here is derived from an EMBL/GenBank/DDBJ whole genome shotgun (WGS) entry which is preliminary data.</text>
</comment>
<dbReference type="Pfam" id="PF12438">
    <property type="entry name" value="DUF3679"/>
    <property type="match status" value="1"/>
</dbReference>